<accession>A0A6J5E202</accession>
<evidence type="ECO:0000313" key="1">
    <source>
        <dbReference type="EMBL" id="CAB3759421.1"/>
    </source>
</evidence>
<sequence>MTDNLKIKQPQDPKQVNVNEPWELNYWSNKWSVTHAQLKDAVKVVGPHVDAVRVKLGK</sequence>
<gene>
    <name evidence="1" type="ORF">LMG29739_03149</name>
</gene>
<protein>
    <recommendedName>
        <fullName evidence="3">DUF3606 domain-containing protein</fullName>
    </recommendedName>
</protein>
<dbReference type="Pfam" id="PF12244">
    <property type="entry name" value="DUF3606"/>
    <property type="match status" value="1"/>
</dbReference>
<reference evidence="1 2" key="1">
    <citation type="submission" date="2020-04" db="EMBL/GenBank/DDBJ databases">
        <authorList>
            <person name="De Canck E."/>
        </authorList>
    </citation>
    <scope>NUCLEOTIDE SEQUENCE [LARGE SCALE GENOMIC DNA]</scope>
    <source>
        <strain evidence="1 2">LMG 29739</strain>
    </source>
</reference>
<keyword evidence="2" id="KW-1185">Reference proteome</keyword>
<dbReference type="RefSeq" id="WP_175111852.1">
    <property type="nucleotide sequence ID" value="NZ_CADIKF010000023.1"/>
</dbReference>
<organism evidence="1 2">
    <name type="scientific">Paraburkholderia solisilvae</name>
    <dbReference type="NCBI Taxonomy" id="624376"/>
    <lineage>
        <taxon>Bacteria</taxon>
        <taxon>Pseudomonadati</taxon>
        <taxon>Pseudomonadota</taxon>
        <taxon>Betaproteobacteria</taxon>
        <taxon>Burkholderiales</taxon>
        <taxon>Burkholderiaceae</taxon>
        <taxon>Paraburkholderia</taxon>
    </lineage>
</organism>
<dbReference type="EMBL" id="CADIKF010000023">
    <property type="protein sequence ID" value="CAB3759421.1"/>
    <property type="molecule type" value="Genomic_DNA"/>
</dbReference>
<name>A0A6J5E202_9BURK</name>
<dbReference type="AlphaFoldDB" id="A0A6J5E202"/>
<proteinExistence type="predicted"/>
<dbReference type="Proteomes" id="UP000494329">
    <property type="component" value="Unassembled WGS sequence"/>
</dbReference>
<evidence type="ECO:0000313" key="2">
    <source>
        <dbReference type="Proteomes" id="UP000494329"/>
    </source>
</evidence>
<dbReference type="InterPro" id="IPR022037">
    <property type="entry name" value="DUF3606"/>
</dbReference>
<evidence type="ECO:0008006" key="3">
    <source>
        <dbReference type="Google" id="ProtNLM"/>
    </source>
</evidence>